<feature type="chain" id="PRO_5047503053" evidence="1">
    <location>
        <begin position="34"/>
        <end position="276"/>
    </location>
</feature>
<feature type="signal peptide" evidence="1">
    <location>
        <begin position="1"/>
        <end position="33"/>
    </location>
</feature>
<keyword evidence="1" id="KW-0732">Signal</keyword>
<dbReference type="Pfam" id="PF03537">
    <property type="entry name" value="Glyco_hydro_114"/>
    <property type="match status" value="1"/>
</dbReference>
<sequence>MRISRVLSRRQSAATLAVSAAIASLLLTACSSAGKPRVELPPVHADFDYQLGGPYTPPKGVSVVTRDHTAPPARGVYNICYVNAFQAQPDAEKEWDADLLLRDRRGEVVMDKDWGEAILDIRTDAKRKRVARKVDAWIDECAAKGYKAVEPDNYDSYTRVPGGLLTADDAKAFLSLLSAHAHRKGLAVGQKNTAELAPARKDVGADFAVVEECGQYDECGDYTDAFGDNVIVIEYSEQGMKKACEGWGDEISIVRRDRNVVPAGGEGHLRETCGTS</sequence>
<dbReference type="PANTHER" id="PTHR35273:SF2">
    <property type="entry name" value="ALPHA-GALACTOSIDASE"/>
    <property type="match status" value="1"/>
</dbReference>
<dbReference type="Proteomes" id="UP001599756">
    <property type="component" value="Unassembled WGS sequence"/>
</dbReference>
<dbReference type="PROSITE" id="PS51257">
    <property type="entry name" value="PROKAR_LIPOPROTEIN"/>
    <property type="match status" value="1"/>
</dbReference>
<dbReference type="InterPro" id="IPR017853">
    <property type="entry name" value="GH"/>
</dbReference>
<feature type="domain" description="Glycoside-hydrolase family GH114 TIM-barrel" evidence="2">
    <location>
        <begin position="47"/>
        <end position="261"/>
    </location>
</feature>
<dbReference type="PANTHER" id="PTHR35273">
    <property type="entry name" value="ALPHA-1,4 POLYGALACTOSAMINIDASE, PUTATIVE (AFU_ORTHOLOGUE AFUA_3G07890)-RELATED"/>
    <property type="match status" value="1"/>
</dbReference>
<dbReference type="EMBL" id="JBHYTS010000035">
    <property type="protein sequence ID" value="MFE1753147.1"/>
    <property type="molecule type" value="Genomic_DNA"/>
</dbReference>
<dbReference type="SUPFAM" id="SSF51445">
    <property type="entry name" value="(Trans)glycosidases"/>
    <property type="match status" value="1"/>
</dbReference>
<gene>
    <name evidence="3" type="ORF">ACFW88_21830</name>
</gene>
<evidence type="ECO:0000256" key="1">
    <source>
        <dbReference type="SAM" id="SignalP"/>
    </source>
</evidence>
<evidence type="ECO:0000313" key="4">
    <source>
        <dbReference type="Proteomes" id="UP001599756"/>
    </source>
</evidence>
<proteinExistence type="predicted"/>
<reference evidence="3 4" key="1">
    <citation type="submission" date="2024-09" db="EMBL/GenBank/DDBJ databases">
        <title>The Natural Products Discovery Center: Release of the First 8490 Sequenced Strains for Exploring Actinobacteria Biosynthetic Diversity.</title>
        <authorList>
            <person name="Kalkreuter E."/>
            <person name="Kautsar S.A."/>
            <person name="Yang D."/>
            <person name="Bader C.D."/>
            <person name="Teijaro C.N."/>
            <person name="Fluegel L."/>
            <person name="Davis C.M."/>
            <person name="Simpson J.R."/>
            <person name="Lauterbach L."/>
            <person name="Steele A.D."/>
            <person name="Gui C."/>
            <person name="Meng S."/>
            <person name="Li G."/>
            <person name="Viehrig K."/>
            <person name="Ye F."/>
            <person name="Su P."/>
            <person name="Kiefer A.F."/>
            <person name="Nichols A."/>
            <person name="Cepeda A.J."/>
            <person name="Yan W."/>
            <person name="Fan B."/>
            <person name="Jiang Y."/>
            <person name="Adhikari A."/>
            <person name="Zheng C.-J."/>
            <person name="Schuster L."/>
            <person name="Cowan T.M."/>
            <person name="Smanski M.J."/>
            <person name="Chevrette M.G."/>
            <person name="De Carvalho L.P.S."/>
            <person name="Shen B."/>
        </authorList>
    </citation>
    <scope>NUCLEOTIDE SEQUENCE [LARGE SCALE GENOMIC DNA]</scope>
    <source>
        <strain evidence="3 4">NPDC059500</strain>
    </source>
</reference>
<accession>A0ABW6H966</accession>
<evidence type="ECO:0000313" key="3">
    <source>
        <dbReference type="EMBL" id="MFE1753147.1"/>
    </source>
</evidence>
<dbReference type="InterPro" id="IPR013785">
    <property type="entry name" value="Aldolase_TIM"/>
</dbReference>
<dbReference type="RefSeq" id="WP_381827011.1">
    <property type="nucleotide sequence ID" value="NZ_JBHYTS010000035.1"/>
</dbReference>
<keyword evidence="4" id="KW-1185">Reference proteome</keyword>
<protein>
    <submittedName>
        <fullName evidence="3">Endo alpha-1,4 polygalactosaminidase</fullName>
    </submittedName>
</protein>
<organism evidence="3 4">
    <name type="scientific">Streptomyces anandii</name>
    <dbReference type="NCBI Taxonomy" id="285454"/>
    <lineage>
        <taxon>Bacteria</taxon>
        <taxon>Bacillati</taxon>
        <taxon>Actinomycetota</taxon>
        <taxon>Actinomycetes</taxon>
        <taxon>Kitasatosporales</taxon>
        <taxon>Streptomycetaceae</taxon>
        <taxon>Streptomyces</taxon>
    </lineage>
</organism>
<dbReference type="Gene3D" id="3.20.20.70">
    <property type="entry name" value="Aldolase class I"/>
    <property type="match status" value="1"/>
</dbReference>
<dbReference type="InterPro" id="IPR004352">
    <property type="entry name" value="GH114_TIM-barrel"/>
</dbReference>
<name>A0ABW6H966_9ACTN</name>
<evidence type="ECO:0000259" key="2">
    <source>
        <dbReference type="Pfam" id="PF03537"/>
    </source>
</evidence>
<comment type="caution">
    <text evidence="3">The sequence shown here is derived from an EMBL/GenBank/DDBJ whole genome shotgun (WGS) entry which is preliminary data.</text>
</comment>